<dbReference type="InterPro" id="IPR002178">
    <property type="entry name" value="PTS_EIIA_type-2_dom"/>
</dbReference>
<dbReference type="AlphaFoldDB" id="A0A538TYZ2"/>
<dbReference type="PANTHER" id="PTHR47738">
    <property type="entry name" value="PTS SYSTEM FRUCTOSE-LIKE EIIA COMPONENT-RELATED"/>
    <property type="match status" value="1"/>
</dbReference>
<feature type="domain" description="PTS EIIA type-2" evidence="1">
    <location>
        <begin position="5"/>
        <end position="153"/>
    </location>
</feature>
<dbReference type="GO" id="GO:0030295">
    <property type="term" value="F:protein kinase activator activity"/>
    <property type="evidence" value="ECO:0007669"/>
    <property type="project" value="TreeGrafter"/>
</dbReference>
<evidence type="ECO:0000259" key="1">
    <source>
        <dbReference type="PROSITE" id="PS51094"/>
    </source>
</evidence>
<dbReference type="Pfam" id="PF00359">
    <property type="entry name" value="PTS_EIIA_2"/>
    <property type="match status" value="1"/>
</dbReference>
<keyword evidence="2" id="KW-0762">Sugar transport</keyword>
<dbReference type="PROSITE" id="PS00372">
    <property type="entry name" value="PTS_EIIA_TYPE_2_HIS"/>
    <property type="match status" value="1"/>
</dbReference>
<name>A0A538TYZ2_UNCEI</name>
<dbReference type="SUPFAM" id="SSF55804">
    <property type="entry name" value="Phoshotransferase/anion transport protein"/>
    <property type="match status" value="1"/>
</dbReference>
<dbReference type="PROSITE" id="PS51094">
    <property type="entry name" value="PTS_EIIA_TYPE_2"/>
    <property type="match status" value="1"/>
</dbReference>
<dbReference type="Proteomes" id="UP000319836">
    <property type="component" value="Unassembled WGS sequence"/>
</dbReference>
<evidence type="ECO:0000313" key="2">
    <source>
        <dbReference type="EMBL" id="TMQ68739.1"/>
    </source>
</evidence>
<sequence>MAVVMALPGNDLSLCIPDLKSKKKDAALAEMALAAEAAGLVTGSDLLLELLRLRERLGNTAVGKGVAIPHARSLTVSQPRILVARSARGIDWQVADEGAVHLVLLTLAPAEWSDDAFHALLARAAGSSRLQRTRQKLLAAPSPQELALAFREALA</sequence>
<dbReference type="PANTHER" id="PTHR47738:SF1">
    <property type="entry name" value="NITROGEN REGULATORY PROTEIN"/>
    <property type="match status" value="1"/>
</dbReference>
<dbReference type="EMBL" id="VBPA01000388">
    <property type="protein sequence ID" value="TMQ68739.1"/>
    <property type="molecule type" value="Genomic_DNA"/>
</dbReference>
<dbReference type="Gene3D" id="3.40.930.10">
    <property type="entry name" value="Mannitol-specific EII, Chain A"/>
    <property type="match status" value="1"/>
</dbReference>
<evidence type="ECO:0000313" key="3">
    <source>
        <dbReference type="Proteomes" id="UP000319836"/>
    </source>
</evidence>
<keyword evidence="2" id="KW-0813">Transport</keyword>
<dbReference type="InterPro" id="IPR016152">
    <property type="entry name" value="PTrfase/Anion_transptr"/>
</dbReference>
<accession>A0A538TYZ2</accession>
<proteinExistence type="predicted"/>
<reference evidence="2 3" key="1">
    <citation type="journal article" date="2019" name="Nat. Microbiol.">
        <title>Mediterranean grassland soil C-N compound turnover is dependent on rainfall and depth, and is mediated by genomically divergent microorganisms.</title>
        <authorList>
            <person name="Diamond S."/>
            <person name="Andeer P.F."/>
            <person name="Li Z."/>
            <person name="Crits-Christoph A."/>
            <person name="Burstein D."/>
            <person name="Anantharaman K."/>
            <person name="Lane K.R."/>
            <person name="Thomas B.C."/>
            <person name="Pan C."/>
            <person name="Northen T.R."/>
            <person name="Banfield J.F."/>
        </authorList>
    </citation>
    <scope>NUCLEOTIDE SEQUENCE [LARGE SCALE GENOMIC DNA]</scope>
    <source>
        <strain evidence="2">WS_10</strain>
    </source>
</reference>
<protein>
    <submittedName>
        <fullName evidence="2">PTS sugar transporter subunit IIA</fullName>
    </submittedName>
</protein>
<gene>
    <name evidence="2" type="ORF">E6K80_13935</name>
</gene>
<organism evidence="2 3">
    <name type="scientific">Eiseniibacteriota bacterium</name>
    <dbReference type="NCBI Taxonomy" id="2212470"/>
    <lineage>
        <taxon>Bacteria</taxon>
        <taxon>Candidatus Eiseniibacteriota</taxon>
    </lineage>
</organism>
<comment type="caution">
    <text evidence="2">The sequence shown here is derived from an EMBL/GenBank/DDBJ whole genome shotgun (WGS) entry which is preliminary data.</text>
</comment>
<dbReference type="InterPro" id="IPR051541">
    <property type="entry name" value="PTS_SugarTrans_NitroReg"/>
</dbReference>